<gene>
    <name evidence="1" type="ORF">GCM10008933_26830</name>
</gene>
<organism evidence="1 2">
    <name type="scientific">Paenibacillus motobuensis</name>
    <dbReference type="NCBI Taxonomy" id="295324"/>
    <lineage>
        <taxon>Bacteria</taxon>
        <taxon>Bacillati</taxon>
        <taxon>Bacillota</taxon>
        <taxon>Bacilli</taxon>
        <taxon>Bacillales</taxon>
        <taxon>Paenibacillaceae</taxon>
        <taxon>Paenibacillus</taxon>
    </lineage>
</organism>
<dbReference type="Proteomes" id="UP001500340">
    <property type="component" value="Unassembled WGS sequence"/>
</dbReference>
<accession>A0ABP3I907</accession>
<dbReference type="EMBL" id="BAAACX010000009">
    <property type="protein sequence ID" value="GAA0394633.1"/>
    <property type="molecule type" value="Genomic_DNA"/>
</dbReference>
<evidence type="ECO:0000313" key="1">
    <source>
        <dbReference type="EMBL" id="GAA0394633.1"/>
    </source>
</evidence>
<dbReference type="InterPro" id="IPR025365">
    <property type="entry name" value="DUF4269"/>
</dbReference>
<name>A0ABP3I907_9BACL</name>
<reference evidence="2" key="1">
    <citation type="journal article" date="2019" name="Int. J. Syst. Evol. Microbiol.">
        <title>The Global Catalogue of Microorganisms (GCM) 10K type strain sequencing project: providing services to taxonomists for standard genome sequencing and annotation.</title>
        <authorList>
            <consortium name="The Broad Institute Genomics Platform"/>
            <consortium name="The Broad Institute Genome Sequencing Center for Infectious Disease"/>
            <person name="Wu L."/>
            <person name="Ma J."/>
        </authorList>
    </citation>
    <scope>NUCLEOTIDE SEQUENCE [LARGE SCALE GENOMIC DNA]</scope>
    <source>
        <strain evidence="2">JCM 12774</strain>
    </source>
</reference>
<dbReference type="RefSeq" id="WP_343861824.1">
    <property type="nucleotide sequence ID" value="NZ_BAAACX010000009.1"/>
</dbReference>
<evidence type="ECO:0000313" key="2">
    <source>
        <dbReference type="Proteomes" id="UP001500340"/>
    </source>
</evidence>
<comment type="caution">
    <text evidence="1">The sequence shown here is derived from an EMBL/GenBank/DDBJ whole genome shotgun (WGS) entry which is preliminary data.</text>
</comment>
<sequence length="190" mass="22756">MSHNWTDLKYLLSGNATQREVYHLLDKYRLMHLLELYRPILVGTIPIGIHVENSDLDIICEVNDIASFDALEELARAHLQRYRGYTLTRRKVDGLWRLKVNFWLEHWPVEIFAQQKPVMEQNGYRHMVIENRLLRLYGEDFRQQVIALKREGLKTEPTFAKLLHLDGDPFSKILELETWEDEQLRMLWVR</sequence>
<dbReference type="Pfam" id="PF14091">
    <property type="entry name" value="DUF4269"/>
    <property type="match status" value="1"/>
</dbReference>
<keyword evidence="2" id="KW-1185">Reference proteome</keyword>
<protein>
    <submittedName>
        <fullName evidence="1">DUF4269 domain-containing protein</fullName>
    </submittedName>
</protein>
<proteinExistence type="predicted"/>